<evidence type="ECO:0000256" key="2">
    <source>
        <dbReference type="SAM" id="SignalP"/>
    </source>
</evidence>
<feature type="chain" id="PRO_5003116986" evidence="2">
    <location>
        <begin position="24"/>
        <end position="410"/>
    </location>
</feature>
<dbReference type="InterPro" id="IPR053023">
    <property type="entry name" value="FLAP_modulator"/>
</dbReference>
<protein>
    <submittedName>
        <fullName evidence="3">Uncharacterized protein</fullName>
    </submittedName>
</protein>
<gene>
    <name evidence="3" type="ORF">Esi_0012_0182</name>
</gene>
<feature type="signal peptide" evidence="2">
    <location>
        <begin position="1"/>
        <end position="23"/>
    </location>
</feature>
<reference evidence="3 4" key="1">
    <citation type="journal article" date="2010" name="Nature">
        <title>The Ectocarpus genome and the independent evolution of multicellularity in brown algae.</title>
        <authorList>
            <person name="Cock J.M."/>
            <person name="Sterck L."/>
            <person name="Rouze P."/>
            <person name="Scornet D."/>
            <person name="Allen A.E."/>
            <person name="Amoutzias G."/>
            <person name="Anthouard V."/>
            <person name="Artiguenave F."/>
            <person name="Aury J.M."/>
            <person name="Badger J.H."/>
            <person name="Beszteri B."/>
            <person name="Billiau K."/>
            <person name="Bonnet E."/>
            <person name="Bothwell J.H."/>
            <person name="Bowler C."/>
            <person name="Boyen C."/>
            <person name="Brownlee C."/>
            <person name="Carrano C.J."/>
            <person name="Charrier B."/>
            <person name="Cho G.Y."/>
            <person name="Coelho S.M."/>
            <person name="Collen J."/>
            <person name="Corre E."/>
            <person name="Da Silva C."/>
            <person name="Delage L."/>
            <person name="Delaroque N."/>
            <person name="Dittami S.M."/>
            <person name="Doulbeau S."/>
            <person name="Elias M."/>
            <person name="Farnham G."/>
            <person name="Gachon C.M."/>
            <person name="Gschloessl B."/>
            <person name="Heesch S."/>
            <person name="Jabbari K."/>
            <person name="Jubin C."/>
            <person name="Kawai H."/>
            <person name="Kimura K."/>
            <person name="Kloareg B."/>
            <person name="Kupper F.C."/>
            <person name="Lang D."/>
            <person name="Le Bail A."/>
            <person name="Leblanc C."/>
            <person name="Lerouge P."/>
            <person name="Lohr M."/>
            <person name="Lopez P.J."/>
            <person name="Martens C."/>
            <person name="Maumus F."/>
            <person name="Michel G."/>
            <person name="Miranda-Saavedra D."/>
            <person name="Morales J."/>
            <person name="Moreau H."/>
            <person name="Motomura T."/>
            <person name="Nagasato C."/>
            <person name="Napoli C.A."/>
            <person name="Nelson D.R."/>
            <person name="Nyvall-Collen P."/>
            <person name="Peters A.F."/>
            <person name="Pommier C."/>
            <person name="Potin P."/>
            <person name="Poulain J."/>
            <person name="Quesneville H."/>
            <person name="Read B."/>
            <person name="Rensing S.A."/>
            <person name="Ritter A."/>
            <person name="Rousvoal S."/>
            <person name="Samanta M."/>
            <person name="Samson G."/>
            <person name="Schroeder D.C."/>
            <person name="Segurens B."/>
            <person name="Strittmatter M."/>
            <person name="Tonon T."/>
            <person name="Tregear J.W."/>
            <person name="Valentin K."/>
            <person name="von Dassow P."/>
            <person name="Yamagishi T."/>
            <person name="Van de Peer Y."/>
            <person name="Wincker P."/>
        </authorList>
    </citation>
    <scope>NUCLEOTIDE SEQUENCE [LARGE SCALE GENOMIC DNA]</scope>
    <source>
        <strain evidence="4">Ec32 / CCAP1310/4</strain>
    </source>
</reference>
<dbReference type="OrthoDB" id="542507at2759"/>
<dbReference type="STRING" id="2880.D8LDM2"/>
<keyword evidence="4" id="KW-1185">Reference proteome</keyword>
<evidence type="ECO:0000313" key="3">
    <source>
        <dbReference type="EMBL" id="CBN74099.1"/>
    </source>
</evidence>
<organism evidence="3 4">
    <name type="scientific">Ectocarpus siliculosus</name>
    <name type="common">Brown alga</name>
    <name type="synonym">Conferva siliculosa</name>
    <dbReference type="NCBI Taxonomy" id="2880"/>
    <lineage>
        <taxon>Eukaryota</taxon>
        <taxon>Sar</taxon>
        <taxon>Stramenopiles</taxon>
        <taxon>Ochrophyta</taxon>
        <taxon>PX clade</taxon>
        <taxon>Phaeophyceae</taxon>
        <taxon>Ectocarpales</taxon>
        <taxon>Ectocarpaceae</taxon>
        <taxon>Ectocarpus</taxon>
    </lineage>
</organism>
<dbReference type="PANTHER" id="PTHR33975:SF2">
    <property type="entry name" value="MYELIN-ASSOCIATED OLIGODENDROCYTE BASIC PROTEIN"/>
    <property type="match status" value="1"/>
</dbReference>
<feature type="region of interest" description="Disordered" evidence="1">
    <location>
        <begin position="92"/>
        <end position="126"/>
    </location>
</feature>
<dbReference type="EMBL" id="FN649735">
    <property type="protein sequence ID" value="CBN74099.1"/>
    <property type="molecule type" value="Genomic_DNA"/>
</dbReference>
<accession>D8LDM2</accession>
<evidence type="ECO:0000256" key="1">
    <source>
        <dbReference type="SAM" id="MobiDB-lite"/>
    </source>
</evidence>
<evidence type="ECO:0000313" key="4">
    <source>
        <dbReference type="Proteomes" id="UP000002630"/>
    </source>
</evidence>
<dbReference type="Pfam" id="PF07466">
    <property type="entry name" value="DUF1517"/>
    <property type="match status" value="1"/>
</dbReference>
<dbReference type="InParanoid" id="D8LDM2"/>
<dbReference type="OMA" id="IEVLWTP"/>
<dbReference type="AlphaFoldDB" id="D8LDM2"/>
<dbReference type="EMBL" id="FN647877">
    <property type="protein sequence ID" value="CBN74099.1"/>
    <property type="molecule type" value="Genomic_DNA"/>
</dbReference>
<dbReference type="eggNOG" id="ENOG502QUI9">
    <property type="taxonomic scope" value="Eukaryota"/>
</dbReference>
<proteinExistence type="predicted"/>
<name>D8LDM2_ECTSI</name>
<dbReference type="Proteomes" id="UP000002630">
    <property type="component" value="Linkage Group LG10"/>
</dbReference>
<keyword evidence="2" id="KW-0732">Signal</keyword>
<sequence>MKVAATWLAATAALASTPHDVEAFVASSKTLRVGQPARLVASRSASAATSSLPLSMAGEAPWKAFTTDVAKKVAVAATVAAVAFSTPGEALAARSGGRMGGRSFSSPSRSYSAPSAPSRSYAPSYGGGSTTVVPVPVPMGGYGMGYGYGSPFGFSPFGRPGVSFYGGGFGVNPVDLLVLGGVAYGVSQLVKGGGTSFGNLDDSPPSSLGEGVDVLKLQVAINCRDRSSNSILGVLEDVSSRGDTESRSGLAEVVSEVSLALARRSLDWVASASELEHFNNRNVERAEATFSQYSIQLRTKIERETNAVIGGKNISAERSGGGGIGSGGPTVAVVSLVVALRGDAMKRLGLDRSVSNISGLKTALQTIASGSLSDGGDNVLAAEVLWTPEEPWEVLTREDAIADFPELMDL</sequence>
<dbReference type="InterPro" id="IPR010903">
    <property type="entry name" value="DUF1517"/>
</dbReference>
<dbReference type="PANTHER" id="PTHR33975">
    <property type="entry name" value="MYELIN-ASSOCIATED OLIGODENDROCYTE BASIC PROTEIN"/>
    <property type="match status" value="1"/>
</dbReference>